<sequence length="136" mass="15117">MARIESASIWLIFAVLSVLSNKIHIAEGNKIYNDCRHYCKNDLKKDALTCWIWCNMRCMPSLGNDCLEIGARKSKAKGGPKPAEPPASPEIKSIAQSPLPQFFEAMEKNATAPEFKQYLDAMVPSLPSSPPIPRKI</sequence>
<keyword evidence="2" id="KW-0732">Signal</keyword>
<dbReference type="EMBL" id="JBCGBO010000003">
    <property type="protein sequence ID" value="KAK9215230.1"/>
    <property type="molecule type" value="Genomic_DNA"/>
</dbReference>
<reference evidence="3 4" key="1">
    <citation type="submission" date="2024-05" db="EMBL/GenBank/DDBJ databases">
        <title>Haplotype-resolved chromosome-level genome assembly of Huyou (Citrus changshanensis).</title>
        <authorList>
            <person name="Miao C."/>
            <person name="Chen W."/>
            <person name="Wu Y."/>
            <person name="Wang L."/>
            <person name="Zhao S."/>
            <person name="Grierson D."/>
            <person name="Xu C."/>
            <person name="Chen K."/>
        </authorList>
    </citation>
    <scope>NUCLEOTIDE SEQUENCE [LARGE SCALE GENOMIC DNA]</scope>
    <source>
        <strain evidence="3">01-14</strain>
        <tissue evidence="3">Leaf</tissue>
    </source>
</reference>
<feature type="region of interest" description="Disordered" evidence="1">
    <location>
        <begin position="73"/>
        <end position="93"/>
    </location>
</feature>
<evidence type="ECO:0000256" key="2">
    <source>
        <dbReference type="SAM" id="SignalP"/>
    </source>
</evidence>
<organism evidence="3 4">
    <name type="scientific">Citrus x changshan-huyou</name>
    <dbReference type="NCBI Taxonomy" id="2935761"/>
    <lineage>
        <taxon>Eukaryota</taxon>
        <taxon>Viridiplantae</taxon>
        <taxon>Streptophyta</taxon>
        <taxon>Embryophyta</taxon>
        <taxon>Tracheophyta</taxon>
        <taxon>Spermatophyta</taxon>
        <taxon>Magnoliopsida</taxon>
        <taxon>eudicotyledons</taxon>
        <taxon>Gunneridae</taxon>
        <taxon>Pentapetalae</taxon>
        <taxon>rosids</taxon>
        <taxon>malvids</taxon>
        <taxon>Sapindales</taxon>
        <taxon>Rutaceae</taxon>
        <taxon>Aurantioideae</taxon>
        <taxon>Citrus</taxon>
    </lineage>
</organism>
<name>A0AAP0MS03_9ROSI</name>
<protein>
    <submittedName>
        <fullName evidence="3">Uncharacterized protein</fullName>
    </submittedName>
</protein>
<evidence type="ECO:0000313" key="4">
    <source>
        <dbReference type="Proteomes" id="UP001428341"/>
    </source>
</evidence>
<feature type="signal peptide" evidence="2">
    <location>
        <begin position="1"/>
        <end position="28"/>
    </location>
</feature>
<comment type="caution">
    <text evidence="3">The sequence shown here is derived from an EMBL/GenBank/DDBJ whole genome shotgun (WGS) entry which is preliminary data.</text>
</comment>
<feature type="chain" id="PRO_5043031351" evidence="2">
    <location>
        <begin position="29"/>
        <end position="136"/>
    </location>
</feature>
<keyword evidence="4" id="KW-1185">Reference proteome</keyword>
<evidence type="ECO:0000313" key="3">
    <source>
        <dbReference type="EMBL" id="KAK9215230.1"/>
    </source>
</evidence>
<dbReference type="Proteomes" id="UP001428341">
    <property type="component" value="Unassembled WGS sequence"/>
</dbReference>
<accession>A0AAP0MS03</accession>
<dbReference type="AlphaFoldDB" id="A0AAP0MS03"/>
<gene>
    <name evidence="3" type="ORF">WN944_007234</name>
</gene>
<evidence type="ECO:0000256" key="1">
    <source>
        <dbReference type="SAM" id="MobiDB-lite"/>
    </source>
</evidence>
<proteinExistence type="predicted"/>